<comment type="caution">
    <text evidence="3">The sequence shown here is derived from an EMBL/GenBank/DDBJ whole genome shotgun (WGS) entry which is preliminary data.</text>
</comment>
<keyword evidence="2" id="KW-0472">Membrane</keyword>
<evidence type="ECO:0000313" key="4">
    <source>
        <dbReference type="Proteomes" id="UP000747110"/>
    </source>
</evidence>
<keyword evidence="2" id="KW-0812">Transmembrane</keyword>
<dbReference type="AlphaFoldDB" id="A0A8J4C3Z4"/>
<protein>
    <submittedName>
        <fullName evidence="3">Uncharacterized protein</fullName>
    </submittedName>
</protein>
<proteinExistence type="predicted"/>
<dbReference type="Proteomes" id="UP000747110">
    <property type="component" value="Unassembled WGS sequence"/>
</dbReference>
<reference evidence="3" key="1">
    <citation type="journal article" date="2021" name="Proc. Natl. Acad. Sci. U.S.A.">
        <title>Three genomes in the algal genus Volvox reveal the fate of a haploid sex-determining region after a transition to homothallism.</title>
        <authorList>
            <person name="Yamamoto K."/>
            <person name="Hamaji T."/>
            <person name="Kawai-Toyooka H."/>
            <person name="Matsuzaki R."/>
            <person name="Takahashi F."/>
            <person name="Nishimura Y."/>
            <person name="Kawachi M."/>
            <person name="Noguchi H."/>
            <person name="Minakuchi Y."/>
            <person name="Umen J.G."/>
            <person name="Toyoda A."/>
            <person name="Nozaki H."/>
        </authorList>
    </citation>
    <scope>NUCLEOTIDE SEQUENCE</scope>
    <source>
        <strain evidence="3">NIES-3786</strain>
    </source>
</reference>
<gene>
    <name evidence="3" type="ORF">Vretifemale_4361</name>
</gene>
<feature type="region of interest" description="Disordered" evidence="1">
    <location>
        <begin position="77"/>
        <end position="99"/>
    </location>
</feature>
<organism evidence="3 4">
    <name type="scientific">Volvox reticuliferus</name>
    <dbReference type="NCBI Taxonomy" id="1737510"/>
    <lineage>
        <taxon>Eukaryota</taxon>
        <taxon>Viridiplantae</taxon>
        <taxon>Chlorophyta</taxon>
        <taxon>core chlorophytes</taxon>
        <taxon>Chlorophyceae</taxon>
        <taxon>CS clade</taxon>
        <taxon>Chlamydomonadales</taxon>
        <taxon>Volvocaceae</taxon>
        <taxon>Volvox</taxon>
    </lineage>
</organism>
<keyword evidence="4" id="KW-1185">Reference proteome</keyword>
<keyword evidence="2" id="KW-1133">Transmembrane helix</keyword>
<accession>A0A8J4C3Z4</accession>
<dbReference type="EMBL" id="BNCP01000006">
    <property type="protein sequence ID" value="GIL74305.1"/>
    <property type="molecule type" value="Genomic_DNA"/>
</dbReference>
<evidence type="ECO:0000256" key="2">
    <source>
        <dbReference type="SAM" id="Phobius"/>
    </source>
</evidence>
<feature type="compositionally biased region" description="Low complexity" evidence="1">
    <location>
        <begin position="83"/>
        <end position="99"/>
    </location>
</feature>
<feature type="transmembrane region" description="Helical" evidence="2">
    <location>
        <begin position="53"/>
        <end position="72"/>
    </location>
</feature>
<evidence type="ECO:0000313" key="3">
    <source>
        <dbReference type="EMBL" id="GIL74305.1"/>
    </source>
</evidence>
<name>A0A8J4C3Z4_9CHLO</name>
<sequence length="99" mass="10594">MSTSATIITITFSIATSHLPRDQFPSPRVTRVNPCHSPRVSGMQFLRLNTTRSLVSLVTTATWVSAAVWAASLEALKPPSPPSFSSGSSMPMSGCNDTR</sequence>
<evidence type="ECO:0000256" key="1">
    <source>
        <dbReference type="SAM" id="MobiDB-lite"/>
    </source>
</evidence>